<dbReference type="InterPro" id="IPR007172">
    <property type="entry name" value="DUF374"/>
</dbReference>
<feature type="domain" description="DUF374" evidence="1">
    <location>
        <begin position="74"/>
        <end position="136"/>
    </location>
</feature>
<dbReference type="AlphaFoldDB" id="A0A934M4I9"/>
<sequence>MSLRKKIADNAWFNRKIENLLAAHIAFAHRTSDWQRSGFEVVDNAVSNGEPVIMTLWHQRLAMAPFLFDRSLGEICSLTSSARAGRLAGEVLGRFGFDTVPMSSHRRHVALSRAVLGKIREGKSIGVAVDGPRGPARQASTVPLVWARSSGCRVFCVSFSASRVLTLPTWDQMMLPMPWTKGVLLCREWNQTVPRKLDEFETEALRLKLEATLNAITDESDRATGRLAA</sequence>
<dbReference type="EMBL" id="JAEIJD010000018">
    <property type="protein sequence ID" value="MBI6630959.1"/>
    <property type="molecule type" value="Genomic_DNA"/>
</dbReference>
<keyword evidence="3" id="KW-1185">Reference proteome</keyword>
<organism evidence="2 3">
    <name type="scientific">Pontibaca salina</name>
    <dbReference type="NCBI Taxonomy" id="2795731"/>
    <lineage>
        <taxon>Bacteria</taxon>
        <taxon>Pseudomonadati</taxon>
        <taxon>Pseudomonadota</taxon>
        <taxon>Alphaproteobacteria</taxon>
        <taxon>Rhodobacterales</taxon>
        <taxon>Roseobacteraceae</taxon>
        <taxon>Pontibaca</taxon>
    </lineage>
</organism>
<comment type="caution">
    <text evidence="2">The sequence shown here is derived from an EMBL/GenBank/DDBJ whole genome shotgun (WGS) entry which is preliminary data.</text>
</comment>
<proteinExistence type="predicted"/>
<dbReference type="RefSeq" id="WP_198686983.1">
    <property type="nucleotide sequence ID" value="NZ_JAEIJD010000018.1"/>
</dbReference>
<evidence type="ECO:0000313" key="2">
    <source>
        <dbReference type="EMBL" id="MBI6630959.1"/>
    </source>
</evidence>
<gene>
    <name evidence="2" type="ORF">JAO82_13835</name>
</gene>
<dbReference type="Proteomes" id="UP000613255">
    <property type="component" value="Unassembled WGS sequence"/>
</dbReference>
<protein>
    <submittedName>
        <fullName evidence="2">DUF374 domain-containing protein</fullName>
    </submittedName>
</protein>
<accession>A0A934M4I9</accession>
<evidence type="ECO:0000313" key="3">
    <source>
        <dbReference type="Proteomes" id="UP000613255"/>
    </source>
</evidence>
<dbReference type="Pfam" id="PF04028">
    <property type="entry name" value="DUF374"/>
    <property type="match status" value="1"/>
</dbReference>
<evidence type="ECO:0000259" key="1">
    <source>
        <dbReference type="Pfam" id="PF04028"/>
    </source>
</evidence>
<name>A0A934M4I9_9RHOB</name>
<reference evidence="2" key="1">
    <citation type="submission" date="2020-12" db="EMBL/GenBank/DDBJ databases">
        <title>Pontibaca salina gen. nov., sp. nov., isolated from marine sediment.</title>
        <authorList>
            <person name="Bo J."/>
            <person name="Wang S."/>
            <person name="Song X."/>
            <person name="Du Z."/>
        </authorList>
    </citation>
    <scope>NUCLEOTIDE SEQUENCE</scope>
    <source>
        <strain evidence="2">S1109L</strain>
    </source>
</reference>